<dbReference type="OrthoDB" id="1683475at2"/>
<dbReference type="EMBL" id="AP018449">
    <property type="protein sequence ID" value="BBB93156.1"/>
    <property type="molecule type" value="Genomic_DNA"/>
</dbReference>
<protein>
    <submittedName>
        <fullName evidence="2">Uncharacterized protein</fullName>
    </submittedName>
</protein>
<dbReference type="KEGG" id="mana:MAMMFC1_03865"/>
<name>A0A348AQ08_9FIRM</name>
<evidence type="ECO:0000256" key="1">
    <source>
        <dbReference type="SAM" id="MobiDB-lite"/>
    </source>
</evidence>
<dbReference type="RefSeq" id="WP_158618819.1">
    <property type="nucleotide sequence ID" value="NZ_AP018449.1"/>
</dbReference>
<feature type="compositionally biased region" description="Basic and acidic residues" evidence="1">
    <location>
        <begin position="106"/>
        <end position="115"/>
    </location>
</feature>
<feature type="region of interest" description="Disordered" evidence="1">
    <location>
        <begin position="1"/>
        <end position="115"/>
    </location>
</feature>
<evidence type="ECO:0000313" key="3">
    <source>
        <dbReference type="Proteomes" id="UP000276437"/>
    </source>
</evidence>
<accession>A0A348AQ08</accession>
<organism evidence="2 3">
    <name type="scientific">Methylomusa anaerophila</name>
    <dbReference type="NCBI Taxonomy" id="1930071"/>
    <lineage>
        <taxon>Bacteria</taxon>
        <taxon>Bacillati</taxon>
        <taxon>Bacillota</taxon>
        <taxon>Negativicutes</taxon>
        <taxon>Selenomonadales</taxon>
        <taxon>Sporomusaceae</taxon>
        <taxon>Methylomusa</taxon>
    </lineage>
</organism>
<feature type="compositionally biased region" description="Basic and acidic residues" evidence="1">
    <location>
        <begin position="58"/>
        <end position="73"/>
    </location>
</feature>
<dbReference type="Proteomes" id="UP000276437">
    <property type="component" value="Chromosome"/>
</dbReference>
<proteinExistence type="predicted"/>
<sequence>MSIRPIDMQVVIPRSTDVGRSQQHMENQTSLQQQQFAEQMQKVSAERQSQVENATKSEGGKIKRENASKEKQGKSQHNSQMKPSDSDDSDTTTKTDAETDIQIDPVRGHIIDIKT</sequence>
<reference evidence="2 3" key="1">
    <citation type="journal article" date="2018" name="Int. J. Syst. Evol. Microbiol.">
        <title>Methylomusa anaerophila gen. nov., sp. nov., an anaerobic methanol-utilizing bacterium isolated from a microbial fuel cell.</title>
        <authorList>
            <person name="Amano N."/>
            <person name="Yamamuro A."/>
            <person name="Miyahara M."/>
            <person name="Kouzuma A."/>
            <person name="Abe T."/>
            <person name="Watanabe K."/>
        </authorList>
    </citation>
    <scope>NUCLEOTIDE SEQUENCE [LARGE SCALE GENOMIC DNA]</scope>
    <source>
        <strain evidence="2 3">MMFC1</strain>
    </source>
</reference>
<feature type="compositionally biased region" description="Polar residues" evidence="1">
    <location>
        <begin position="18"/>
        <end position="56"/>
    </location>
</feature>
<keyword evidence="3" id="KW-1185">Reference proteome</keyword>
<dbReference type="AlphaFoldDB" id="A0A348AQ08"/>
<gene>
    <name evidence="2" type="ORF">MAMMFC1_03865</name>
</gene>
<evidence type="ECO:0000313" key="2">
    <source>
        <dbReference type="EMBL" id="BBB93156.1"/>
    </source>
</evidence>